<proteinExistence type="predicted"/>
<feature type="compositionally biased region" description="Polar residues" evidence="1">
    <location>
        <begin position="10"/>
        <end position="28"/>
    </location>
</feature>
<dbReference type="Pfam" id="PF24841">
    <property type="entry name" value="DUF7719"/>
    <property type="match status" value="1"/>
</dbReference>
<dbReference type="OrthoDB" id="5597489at2759"/>
<protein>
    <recommendedName>
        <fullName evidence="3">DUF7719 domain-containing protein</fullName>
    </recommendedName>
</protein>
<feature type="transmembrane region" description="Helical" evidence="2">
    <location>
        <begin position="132"/>
        <end position="152"/>
    </location>
</feature>
<dbReference type="PANTHER" id="PTHR37846:SF1">
    <property type="entry name" value="DEACETYLASE-LIKE PROTEIN"/>
    <property type="match status" value="1"/>
</dbReference>
<dbReference type="AlphaFoldDB" id="A0A5N6KYJ7"/>
<dbReference type="EMBL" id="VIBQ01000017">
    <property type="protein sequence ID" value="KAB8360781.1"/>
    <property type="molecule type" value="Genomic_DNA"/>
</dbReference>
<sequence>MGTTRKQRRQAQPTADESLPTLHSSQIPMAQPDRSGPKGKTLYDLAAEREAELVARADKINAERTAKLPPDARMKRLEEQRATAAEEEREQEDLDHVLTTFTYAVTLCMLHFTLSVLVHHQYAQDMVPWSKLLVSSVWPLLPVLLVLIYLAHTRAAKRWDVPRQAVFAIASILSGCRLVRMGNEDAYLAVMKNAPPMGILWVWCVVEMKLLWGIGSLGAVAGWAVWRGYGLW</sequence>
<organism evidence="4 5">
    <name type="scientific">Carpinus fangiana</name>
    <dbReference type="NCBI Taxonomy" id="176857"/>
    <lineage>
        <taxon>Eukaryota</taxon>
        <taxon>Viridiplantae</taxon>
        <taxon>Streptophyta</taxon>
        <taxon>Embryophyta</taxon>
        <taxon>Tracheophyta</taxon>
        <taxon>Spermatophyta</taxon>
        <taxon>Magnoliopsida</taxon>
        <taxon>eudicotyledons</taxon>
        <taxon>Gunneridae</taxon>
        <taxon>Pentapetalae</taxon>
        <taxon>rosids</taxon>
        <taxon>fabids</taxon>
        <taxon>Fagales</taxon>
        <taxon>Betulaceae</taxon>
        <taxon>Carpinus</taxon>
    </lineage>
</organism>
<dbReference type="InterPro" id="IPR056136">
    <property type="entry name" value="DUF7719"/>
</dbReference>
<evidence type="ECO:0000259" key="3">
    <source>
        <dbReference type="Pfam" id="PF24841"/>
    </source>
</evidence>
<keyword evidence="2" id="KW-0812">Transmembrane</keyword>
<comment type="caution">
    <text evidence="4">The sequence shown here is derived from an EMBL/GenBank/DDBJ whole genome shotgun (WGS) entry which is preliminary data.</text>
</comment>
<keyword evidence="5" id="KW-1185">Reference proteome</keyword>
<evidence type="ECO:0000256" key="1">
    <source>
        <dbReference type="SAM" id="MobiDB-lite"/>
    </source>
</evidence>
<dbReference type="Proteomes" id="UP000327013">
    <property type="component" value="Unassembled WGS sequence"/>
</dbReference>
<feature type="domain" description="DUF7719" evidence="3">
    <location>
        <begin position="163"/>
        <end position="230"/>
    </location>
</feature>
<feature type="transmembrane region" description="Helical" evidence="2">
    <location>
        <begin position="200"/>
        <end position="226"/>
    </location>
</feature>
<dbReference type="PANTHER" id="PTHR37846">
    <property type="entry name" value="YALI0B21296P"/>
    <property type="match status" value="1"/>
</dbReference>
<reference evidence="4 5" key="1">
    <citation type="submission" date="2019-06" db="EMBL/GenBank/DDBJ databases">
        <title>A chromosomal-level reference genome of Carpinus fangiana (Coryloideae, Betulaceae).</title>
        <authorList>
            <person name="Yang X."/>
            <person name="Wang Z."/>
            <person name="Zhang L."/>
            <person name="Hao G."/>
            <person name="Liu J."/>
            <person name="Yang Y."/>
        </authorList>
    </citation>
    <scope>NUCLEOTIDE SEQUENCE [LARGE SCALE GENOMIC DNA]</scope>
    <source>
        <strain evidence="4">Cfa_2016G</strain>
        <tissue evidence="4">Leaf</tissue>
    </source>
</reference>
<gene>
    <name evidence="4" type="ORF">FH972_024515</name>
</gene>
<keyword evidence="2" id="KW-0472">Membrane</keyword>
<keyword evidence="2" id="KW-1133">Transmembrane helix</keyword>
<name>A0A5N6KYJ7_9ROSI</name>
<evidence type="ECO:0000313" key="5">
    <source>
        <dbReference type="Proteomes" id="UP000327013"/>
    </source>
</evidence>
<feature type="region of interest" description="Disordered" evidence="1">
    <location>
        <begin position="1"/>
        <end position="41"/>
    </location>
</feature>
<feature type="transmembrane region" description="Helical" evidence="2">
    <location>
        <begin position="97"/>
        <end position="120"/>
    </location>
</feature>
<evidence type="ECO:0000256" key="2">
    <source>
        <dbReference type="SAM" id="Phobius"/>
    </source>
</evidence>
<evidence type="ECO:0000313" key="4">
    <source>
        <dbReference type="EMBL" id="KAB8360781.1"/>
    </source>
</evidence>
<accession>A0A5N6KYJ7</accession>